<name>A0A3D5J3P6_9FLAO</name>
<sequence>MKNYFLILFIGLSTLYKVEAQGHGPIYGLQTPTLAKGGINMNASGMSIATEDEASYMLRYTFFYGITEDLQVTLTTPTVIERLENAPRTRGNSMMPSNGDIEAALWYRFFSNAFGVGKRFESTAILGVSAPTEDVRGQVNVGNSIHGAISTGYASRTWYAWLGGGYQYYFEKDNEQLGDLPYASMVIGYRPDVFMGDYPKPDWRIFVESLAEFPGDNKVNGQFFSTDERSKKVLVGPSILGLTGPWGISFGALFPVYQDLIPNTPREKYRVSLNISYWL</sequence>
<protein>
    <submittedName>
        <fullName evidence="1">Uncharacterized protein</fullName>
    </submittedName>
</protein>
<dbReference type="RefSeq" id="WP_013073424.1">
    <property type="nucleotide sequence ID" value="NZ_CAJXAW010000027.1"/>
</dbReference>
<evidence type="ECO:0000313" key="1">
    <source>
        <dbReference type="EMBL" id="HCV81896.1"/>
    </source>
</evidence>
<reference evidence="1 2" key="1">
    <citation type="journal article" date="2018" name="Nat. Biotechnol.">
        <title>A standardized bacterial taxonomy based on genome phylogeny substantially revises the tree of life.</title>
        <authorList>
            <person name="Parks D.H."/>
            <person name="Chuvochina M."/>
            <person name="Waite D.W."/>
            <person name="Rinke C."/>
            <person name="Skarshewski A."/>
            <person name="Chaumeil P.A."/>
            <person name="Hugenholtz P."/>
        </authorList>
    </citation>
    <scope>NUCLEOTIDE SEQUENCE [LARGE SCALE GENOMIC DNA]</scope>
    <source>
        <strain evidence="1">UBA9359</strain>
    </source>
</reference>
<proteinExistence type="predicted"/>
<evidence type="ECO:0000313" key="2">
    <source>
        <dbReference type="Proteomes" id="UP000264330"/>
    </source>
</evidence>
<dbReference type="AlphaFoldDB" id="A0A3D5J3P6"/>
<dbReference type="Proteomes" id="UP000264330">
    <property type="component" value="Unassembled WGS sequence"/>
</dbReference>
<comment type="caution">
    <text evidence="1">The sequence shown here is derived from an EMBL/GenBank/DDBJ whole genome shotgun (WGS) entry which is preliminary data.</text>
</comment>
<organism evidence="1 2">
    <name type="scientific">Zunongwangia profunda</name>
    <dbReference type="NCBI Taxonomy" id="398743"/>
    <lineage>
        <taxon>Bacteria</taxon>
        <taxon>Pseudomonadati</taxon>
        <taxon>Bacteroidota</taxon>
        <taxon>Flavobacteriia</taxon>
        <taxon>Flavobacteriales</taxon>
        <taxon>Flavobacteriaceae</taxon>
        <taxon>Zunongwangia</taxon>
    </lineage>
</organism>
<dbReference type="OMA" id="GYASRTW"/>
<gene>
    <name evidence="1" type="ORF">DGQ38_12685</name>
</gene>
<accession>A0A3D5J3P6</accession>
<dbReference type="EMBL" id="DPMF01000292">
    <property type="protein sequence ID" value="HCV81896.1"/>
    <property type="molecule type" value="Genomic_DNA"/>
</dbReference>